<feature type="region of interest" description="Disordered" evidence="1">
    <location>
        <begin position="947"/>
        <end position="998"/>
    </location>
</feature>
<dbReference type="eggNOG" id="KOG3780">
    <property type="taxonomic scope" value="Eukaryota"/>
</dbReference>
<feature type="compositionally biased region" description="Pro residues" evidence="1">
    <location>
        <begin position="913"/>
        <end position="925"/>
    </location>
</feature>
<dbReference type="PANTHER" id="PTHR11188">
    <property type="entry name" value="ARRESTIN DOMAIN CONTAINING PROTEIN"/>
    <property type="match status" value="1"/>
</dbReference>
<evidence type="ECO:0000256" key="1">
    <source>
        <dbReference type="SAM" id="MobiDB-lite"/>
    </source>
</evidence>
<dbReference type="Gene3D" id="2.60.40.640">
    <property type="match status" value="1"/>
</dbReference>
<dbReference type="HOGENOM" id="CLU_008578_1_0_1"/>
<dbReference type="AlphaFoldDB" id="S3CCE1"/>
<feature type="region of interest" description="Disordered" evidence="1">
    <location>
        <begin position="903"/>
        <end position="926"/>
    </location>
</feature>
<evidence type="ECO:0000259" key="2">
    <source>
        <dbReference type="SMART" id="SM01017"/>
    </source>
</evidence>
<feature type="compositionally biased region" description="Basic residues" evidence="1">
    <location>
        <begin position="113"/>
        <end position="123"/>
    </location>
</feature>
<dbReference type="SMART" id="SM01017">
    <property type="entry name" value="Arrestin_C"/>
    <property type="match status" value="1"/>
</dbReference>
<protein>
    <submittedName>
        <fullName evidence="3">Arrestin domain-containing protein</fullName>
    </submittedName>
</protein>
<feature type="region of interest" description="Disordered" evidence="1">
    <location>
        <begin position="822"/>
        <end position="888"/>
    </location>
</feature>
<name>S3CCE1_OPHP1</name>
<dbReference type="PANTHER" id="PTHR11188:SF174">
    <property type="entry name" value="ARRESTIN-RELATED TRAFFICKING ADAPTER 10-RELATED"/>
    <property type="match status" value="1"/>
</dbReference>
<dbReference type="GO" id="GO:0031625">
    <property type="term" value="F:ubiquitin protein ligase binding"/>
    <property type="evidence" value="ECO:0007669"/>
    <property type="project" value="TreeGrafter"/>
</dbReference>
<dbReference type="EMBL" id="KE148163">
    <property type="protein sequence ID" value="EPE03988.1"/>
    <property type="molecule type" value="Genomic_DNA"/>
</dbReference>
<evidence type="ECO:0000313" key="4">
    <source>
        <dbReference type="Proteomes" id="UP000016923"/>
    </source>
</evidence>
<organism evidence="3 4">
    <name type="scientific">Ophiostoma piceae (strain UAMH 11346)</name>
    <name type="common">Sap stain fungus</name>
    <dbReference type="NCBI Taxonomy" id="1262450"/>
    <lineage>
        <taxon>Eukaryota</taxon>
        <taxon>Fungi</taxon>
        <taxon>Dikarya</taxon>
        <taxon>Ascomycota</taxon>
        <taxon>Pezizomycotina</taxon>
        <taxon>Sordariomycetes</taxon>
        <taxon>Sordariomycetidae</taxon>
        <taxon>Ophiostomatales</taxon>
        <taxon>Ophiostomataceae</taxon>
        <taxon>Ophiostoma</taxon>
    </lineage>
</organism>
<dbReference type="VEuPathDB" id="FungiDB:F503_04836"/>
<dbReference type="GO" id="GO:0070086">
    <property type="term" value="P:ubiquitin-dependent endocytosis"/>
    <property type="evidence" value="ECO:0007669"/>
    <property type="project" value="TreeGrafter"/>
</dbReference>
<dbReference type="STRING" id="1262450.S3CCE1"/>
<sequence>MLSSASRDADSPVFGQRLDTTTNTRQIATADARLSSPSRYLTPSTNSLVHYRPRNPTHPTQPRLTPAFPTPHIRARQRRPHTIHIVSYPAGYIPTELRGLLPPDHTDPSIAPKKSKHSRKRSSKDKTSDQSATKRKRQNYQQPHHTLSTGQDIGSTAPAELTDPNLLTDTPSTRAAEQQAPLVIDPVCSSQRRITVTTLPARPNSFLSFSRRLSATPSLVHDISQPILELEQSPSQSPPSPPQPQTLSQPDERAPVQTMARPAQPVSDRTHPVGYPFSEAARTFRRNSSMSKGSVKSTAMHRLPESIACPISSAGGMSLDIVFAEPYVFLRGFDHNRLRNRERSSSYDIAPPILRGKMRLVVAKDVKIRGITIRLQNRAATDWPQACVDSLKSDYEENDILRSQNQTVFNAIHGQWDGPYGNMCDYELKHQSEDSFSAIINRLTQGPHVASDSSSIASGTTSKEIKGFALDKVQARSFEKGDSPLVHPTQAKGYKVFHAGTYEYNFEFPIDHHQVETINVPHGSVKWHVEAIIERAGAFKPNLHGKKEVSIVRIPDLLSLETVDPIALARAWEDQMFYEVCISGKSFPVGGKIPIAFKITPLAKVQVHKIKVYITETIEYRASHKDITRKDTSNKVLMFEKAAGQLISPRFRHSDFRFVSGGESNGVSDELRRSDSRVSNLLGNLDGGDDAFWTSTEVEMNVNIPTCKQMENDSKIMLHPDSSWRNAHVTHWIKVQMRVSRIDPEDPEGKRRRHYEISIDSPLTILSCAANQGNMSLPQYTGRDMGMSEDLRGFRCGCADSCDSDLARPPVPPISYELPPSFFETPIIPQPADPVSNNSPSSSDDSIVYTPSTSDEGEEHGQSETSEAAPSAPAPAQGERAFTDQQPSEPARPIHLIRVPSFAPPAFEDDNSPPIPADVMSPPPQYDAIVGSPSVDGLADYFSRLADYNDTHSGSGALDESSDSDNENLPTRIASRTGRVNVSNPRTPGGIRHGPSRSMDIQRPAAAFNLHMPPPVRRTVRE</sequence>
<feature type="compositionally biased region" description="Low complexity" evidence="1">
    <location>
        <begin position="833"/>
        <end position="846"/>
    </location>
</feature>
<dbReference type="GO" id="GO:0005829">
    <property type="term" value="C:cytosol"/>
    <property type="evidence" value="ECO:0007669"/>
    <property type="project" value="TreeGrafter"/>
</dbReference>
<feature type="compositionally biased region" description="Polar residues" evidence="1">
    <location>
        <begin position="35"/>
        <end position="48"/>
    </location>
</feature>
<dbReference type="OMA" id="ETEYGNQ"/>
<reference evidence="3 4" key="1">
    <citation type="journal article" date="2013" name="BMC Genomics">
        <title>The genome and transcriptome of the pine saprophyte Ophiostoma piceae, and a comparison with the bark beetle-associated pine pathogen Grosmannia clavigera.</title>
        <authorList>
            <person name="Haridas S."/>
            <person name="Wang Y."/>
            <person name="Lim L."/>
            <person name="Massoumi Alamouti S."/>
            <person name="Jackman S."/>
            <person name="Docking R."/>
            <person name="Robertson G."/>
            <person name="Birol I."/>
            <person name="Bohlmann J."/>
            <person name="Breuil C."/>
        </authorList>
    </citation>
    <scope>NUCLEOTIDE SEQUENCE [LARGE SCALE GENOMIC DNA]</scope>
    <source>
        <strain evidence="3 4">UAMH 11346</strain>
    </source>
</reference>
<feature type="region of interest" description="Disordered" evidence="1">
    <location>
        <begin position="230"/>
        <end position="274"/>
    </location>
</feature>
<dbReference type="InterPro" id="IPR014752">
    <property type="entry name" value="Arrestin-like_C"/>
</dbReference>
<gene>
    <name evidence="3" type="ORF">F503_04836</name>
</gene>
<proteinExistence type="predicted"/>
<feature type="region of interest" description="Disordered" evidence="1">
    <location>
        <begin position="99"/>
        <end position="179"/>
    </location>
</feature>
<dbReference type="Proteomes" id="UP000016923">
    <property type="component" value="Unassembled WGS sequence"/>
</dbReference>
<feature type="compositionally biased region" description="Low complexity" evidence="1">
    <location>
        <begin position="863"/>
        <end position="876"/>
    </location>
</feature>
<dbReference type="GO" id="GO:0030674">
    <property type="term" value="F:protein-macromolecule adaptor activity"/>
    <property type="evidence" value="ECO:0007669"/>
    <property type="project" value="TreeGrafter"/>
</dbReference>
<evidence type="ECO:0000313" key="3">
    <source>
        <dbReference type="EMBL" id="EPE03988.1"/>
    </source>
</evidence>
<dbReference type="OrthoDB" id="2238745at2759"/>
<feature type="compositionally biased region" description="Polar residues" evidence="1">
    <location>
        <begin position="165"/>
        <end position="176"/>
    </location>
</feature>
<feature type="region of interest" description="Disordered" evidence="1">
    <location>
        <begin position="34"/>
        <end position="68"/>
    </location>
</feature>
<accession>S3CCE1</accession>
<keyword evidence="4" id="KW-1185">Reference proteome</keyword>
<dbReference type="Pfam" id="PF02752">
    <property type="entry name" value="Arrestin_C"/>
    <property type="match status" value="1"/>
</dbReference>
<feature type="domain" description="Arrestin C-terminal-like" evidence="2">
    <location>
        <begin position="572"/>
        <end position="770"/>
    </location>
</feature>
<dbReference type="InterPro" id="IPR011022">
    <property type="entry name" value="Arrestin_C-like"/>
</dbReference>
<dbReference type="InterPro" id="IPR050357">
    <property type="entry name" value="Arrestin_domain-protein"/>
</dbReference>
<feature type="compositionally biased region" description="Polar residues" evidence="1">
    <location>
        <begin position="139"/>
        <end position="154"/>
    </location>
</feature>
<feature type="region of interest" description="Disordered" evidence="1">
    <location>
        <begin position="1"/>
        <end position="20"/>
    </location>
</feature>